<evidence type="ECO:0000313" key="4">
    <source>
        <dbReference type="Proteomes" id="UP000472268"/>
    </source>
</evidence>
<accession>A0A673TRJ4</accession>
<dbReference type="RefSeq" id="XP_029773323.1">
    <property type="nucleotide sequence ID" value="XM_029917463.1"/>
</dbReference>
<dbReference type="AlphaFoldDB" id="A0A673TRJ4"/>
<dbReference type="CDD" id="cd00042">
    <property type="entry name" value="CY"/>
    <property type="match status" value="1"/>
</dbReference>
<dbReference type="InterPro" id="IPR046350">
    <property type="entry name" value="Cystatin_sf"/>
</dbReference>
<proteinExistence type="predicted"/>
<feature type="signal peptide" evidence="1">
    <location>
        <begin position="1"/>
        <end position="25"/>
    </location>
</feature>
<evidence type="ECO:0000256" key="1">
    <source>
        <dbReference type="SAM" id="SignalP"/>
    </source>
</evidence>
<dbReference type="CTD" id="128817"/>
<name>A0A673TRJ4_SURSU</name>
<dbReference type="RefSeq" id="XP_029773321.1">
    <property type="nucleotide sequence ID" value="XM_029917461.1"/>
</dbReference>
<sequence length="196" mass="22185">MGVGCWRNPLLLLAALVLVARLGHFQRWEGFQETSTSMKNMNSTLKFFIETYNNASNDTYLFQVDKLLRSRMQLTTGVEYMVTVKISRTKCKRNGTRNHSCPIQNKKNLKKFFLVITTCKLADMRNPLCLSAGAGGLLSCPDLIPMSCWAAGSRRSCSRSHVTGLGAPKSFICDFLVYTVPWMNYYQLWNNSCLEA</sequence>
<reference evidence="3 4" key="1">
    <citation type="submission" date="2019-05" db="EMBL/GenBank/DDBJ databases">
        <title>A Chromosome-scale Meerkat (S. suricatta) Genome Assembly.</title>
        <authorList>
            <person name="Dudchenko O."/>
            <person name="Lieberman Aiden E."/>
            <person name="Tung J."/>
            <person name="Barreiro L.B."/>
            <person name="Clutton-Brock T.H."/>
        </authorList>
    </citation>
    <scope>NUCLEOTIDE SEQUENCE [LARGE SCALE GENOMIC DNA]</scope>
</reference>
<dbReference type="PANTHER" id="PTHR47887">
    <property type="entry name" value="CYSTATIN-LIKE 1"/>
    <property type="match status" value="1"/>
</dbReference>
<dbReference type="PANTHER" id="PTHR47887:SF1">
    <property type="entry name" value="CYSTATIN-LIKE 1"/>
    <property type="match status" value="1"/>
</dbReference>
<dbReference type="RefSeq" id="XP_029773322.1">
    <property type="nucleotide sequence ID" value="XM_029917462.1"/>
</dbReference>
<dbReference type="RefSeq" id="XP_029773319.1">
    <property type="nucleotide sequence ID" value="XM_029917459.1"/>
</dbReference>
<evidence type="ECO:0000313" key="3">
    <source>
        <dbReference type="Ensembl" id="ENSSSUP00005011629.1"/>
    </source>
</evidence>
<dbReference type="RefSeq" id="XP_029773317.1">
    <property type="nucleotide sequence ID" value="XM_029917457.1"/>
</dbReference>
<dbReference type="OMA" id="FQRWGGF"/>
<reference evidence="3" key="3">
    <citation type="submission" date="2025-09" db="UniProtKB">
        <authorList>
            <consortium name="Ensembl"/>
        </authorList>
    </citation>
    <scope>IDENTIFICATION</scope>
</reference>
<dbReference type="InterPro" id="IPR042921">
    <property type="entry name" value="CSTL1"/>
</dbReference>
<dbReference type="Ensembl" id="ENSSSUT00005013297.1">
    <property type="protein sequence ID" value="ENSSSUP00005011629.1"/>
    <property type="gene ID" value="ENSSSUG00005007461.1"/>
</dbReference>
<dbReference type="SUPFAM" id="SSF54403">
    <property type="entry name" value="Cystatin/monellin"/>
    <property type="match status" value="1"/>
</dbReference>
<keyword evidence="4" id="KW-1185">Reference proteome</keyword>
<dbReference type="GeneID" id="115274074"/>
<gene>
    <name evidence="3" type="primary">CSTL1</name>
</gene>
<dbReference type="SMART" id="SM00043">
    <property type="entry name" value="CY"/>
    <property type="match status" value="1"/>
</dbReference>
<dbReference type="Pfam" id="PF00031">
    <property type="entry name" value="Cystatin"/>
    <property type="match status" value="1"/>
</dbReference>
<dbReference type="RefSeq" id="XP_029773318.1">
    <property type="nucleotide sequence ID" value="XM_029917458.1"/>
</dbReference>
<protein>
    <submittedName>
        <fullName evidence="3">Cystatin like 1</fullName>
    </submittedName>
</protein>
<keyword evidence="1" id="KW-0732">Signal</keyword>
<dbReference type="GO" id="GO:0004869">
    <property type="term" value="F:cysteine-type endopeptidase inhibitor activity"/>
    <property type="evidence" value="ECO:0007669"/>
    <property type="project" value="InterPro"/>
</dbReference>
<dbReference type="RefSeq" id="XP_029773320.1">
    <property type="nucleotide sequence ID" value="XM_029917460.1"/>
</dbReference>
<reference evidence="3" key="2">
    <citation type="submission" date="2025-08" db="UniProtKB">
        <authorList>
            <consortium name="Ensembl"/>
        </authorList>
    </citation>
    <scope>IDENTIFICATION</scope>
</reference>
<feature type="domain" description="Cystatin" evidence="2">
    <location>
        <begin position="26"/>
        <end position="115"/>
    </location>
</feature>
<dbReference type="OrthoDB" id="1908104at2759"/>
<dbReference type="InterPro" id="IPR000010">
    <property type="entry name" value="Cystatin_dom"/>
</dbReference>
<evidence type="ECO:0000259" key="2">
    <source>
        <dbReference type="SMART" id="SM00043"/>
    </source>
</evidence>
<dbReference type="Gene3D" id="3.10.450.10">
    <property type="match status" value="1"/>
</dbReference>
<dbReference type="Proteomes" id="UP000472268">
    <property type="component" value="Chromosome 12"/>
</dbReference>
<organism evidence="3 4">
    <name type="scientific">Suricata suricatta</name>
    <name type="common">Meerkat</name>
    <dbReference type="NCBI Taxonomy" id="37032"/>
    <lineage>
        <taxon>Eukaryota</taxon>
        <taxon>Metazoa</taxon>
        <taxon>Chordata</taxon>
        <taxon>Craniata</taxon>
        <taxon>Vertebrata</taxon>
        <taxon>Euteleostomi</taxon>
        <taxon>Mammalia</taxon>
        <taxon>Eutheria</taxon>
        <taxon>Laurasiatheria</taxon>
        <taxon>Carnivora</taxon>
        <taxon>Feliformia</taxon>
        <taxon>Herpestidae</taxon>
        <taxon>Suricata</taxon>
    </lineage>
</organism>
<feature type="chain" id="PRO_5025333976" evidence="1">
    <location>
        <begin position="26"/>
        <end position="196"/>
    </location>
</feature>